<dbReference type="PANTHER" id="PTHR42693:SF53">
    <property type="entry name" value="ENDO-4-O-SULFATASE"/>
    <property type="match status" value="1"/>
</dbReference>
<name>A0A5R8MC16_9FLAO</name>
<evidence type="ECO:0000256" key="2">
    <source>
        <dbReference type="ARBA" id="ARBA00022723"/>
    </source>
</evidence>
<dbReference type="RefSeq" id="WP_138257247.1">
    <property type="nucleotide sequence ID" value="NZ_VBUK01000001.1"/>
</dbReference>
<keyword evidence="5" id="KW-0472">Membrane</keyword>
<dbReference type="Pfam" id="PF00884">
    <property type="entry name" value="Sulfatase"/>
    <property type="match status" value="1"/>
</dbReference>
<keyword evidence="4" id="KW-0106">Calcium</keyword>
<comment type="similarity">
    <text evidence="1">Belongs to the sulfatase family.</text>
</comment>
<keyword evidence="3" id="KW-0378">Hydrolase</keyword>
<evidence type="ECO:0000313" key="8">
    <source>
        <dbReference type="Proteomes" id="UP000308382"/>
    </source>
</evidence>
<organism evidence="7 8">
    <name type="scientific">Maribacter aurantiacus</name>
    <dbReference type="NCBI Taxonomy" id="1882343"/>
    <lineage>
        <taxon>Bacteria</taxon>
        <taxon>Pseudomonadati</taxon>
        <taxon>Bacteroidota</taxon>
        <taxon>Flavobacteriia</taxon>
        <taxon>Flavobacteriales</taxon>
        <taxon>Flavobacteriaceae</taxon>
        <taxon>Maribacter</taxon>
    </lineage>
</organism>
<dbReference type="Gene3D" id="3.40.720.10">
    <property type="entry name" value="Alkaline Phosphatase, subunit A"/>
    <property type="match status" value="1"/>
</dbReference>
<comment type="caution">
    <text evidence="7">The sequence shown here is derived from an EMBL/GenBank/DDBJ whole genome shotgun (WGS) entry which is preliminary data.</text>
</comment>
<dbReference type="PANTHER" id="PTHR42693">
    <property type="entry name" value="ARYLSULFATASE FAMILY MEMBER"/>
    <property type="match status" value="1"/>
</dbReference>
<sequence>MIKIISFKVFGLYIKSNTVILNFVFVLLALFKFFDLEAQIERPNIVFIYTDDQASWTLNRSGNSNSYTPNIDRLANEGAYFENAFVSTPVCSPARASIMTSKYGSELGILDFIPQPGHKLYNEKNKIGLSPGTTTFAEVIQESGYKTGLIGKWHLGDWTETKSKEFHPTNHGFDFFMGLTGGGTSSESPKLEKNGVVKTFEGYTTDILTNEAIDFVRRNQREPFLLCLNYRAPHSPWLPVAPEDWEPYSDKPIEVPNPNYPDLDLYKVQKKMKEYLASVTGVDRNVGRLLEILEILNLDKNTIVIFSSDHGYNMGHNGIEHKGNGYWITKNLPNGTPDIPSKYRPNLFDNSLKVPAIVKWPGKVQPGTIIYDNISSLDWFPTIIEMAGIKVPDNLTIRGKSLNPLLTSEPNIDWNNDIYAEYSMMNYAKADLRSYRTKEWKLVKDFNDPSRDELYHVSLDPEENINLINAQNEVEIKAIKELSSLILEKMKELNDSLLREN</sequence>
<proteinExistence type="inferred from homology"/>
<dbReference type="InterPro" id="IPR017850">
    <property type="entry name" value="Alkaline_phosphatase_core_sf"/>
</dbReference>
<evidence type="ECO:0000256" key="5">
    <source>
        <dbReference type="SAM" id="Phobius"/>
    </source>
</evidence>
<dbReference type="AlphaFoldDB" id="A0A5R8MC16"/>
<evidence type="ECO:0000256" key="4">
    <source>
        <dbReference type="ARBA" id="ARBA00022837"/>
    </source>
</evidence>
<dbReference type="Proteomes" id="UP000308382">
    <property type="component" value="Unassembled WGS sequence"/>
</dbReference>
<dbReference type="GO" id="GO:0046872">
    <property type="term" value="F:metal ion binding"/>
    <property type="evidence" value="ECO:0007669"/>
    <property type="project" value="UniProtKB-KW"/>
</dbReference>
<keyword evidence="2" id="KW-0479">Metal-binding</keyword>
<feature type="domain" description="Sulfatase N-terminal" evidence="6">
    <location>
        <begin position="43"/>
        <end position="389"/>
    </location>
</feature>
<gene>
    <name evidence="7" type="ORF">FEK29_04885</name>
</gene>
<dbReference type="OrthoDB" id="9789742at2"/>
<dbReference type="InterPro" id="IPR050738">
    <property type="entry name" value="Sulfatase"/>
</dbReference>
<keyword evidence="5" id="KW-1133">Transmembrane helix</keyword>
<reference evidence="7 8" key="1">
    <citation type="journal article" date="2017" name="Int. J. Syst. Evol. Microbiol.">
        <title>Maripseudobacter aurantiacus gen. nov., sp. nov., a novel member of the family Flavobacteriaceae isolated from a sedimentation basin.</title>
        <authorList>
            <person name="Chen C."/>
            <person name="Su Y."/>
            <person name="Tao T."/>
            <person name="Fu G."/>
            <person name="Zhang C."/>
            <person name="Sun C."/>
            <person name="Zhang X."/>
            <person name="Wu M."/>
        </authorList>
    </citation>
    <scope>NUCLEOTIDE SEQUENCE [LARGE SCALE GENOMIC DNA]</scope>
    <source>
        <strain evidence="8">CDA4</strain>
    </source>
</reference>
<keyword evidence="8" id="KW-1185">Reference proteome</keyword>
<feature type="transmembrane region" description="Helical" evidence="5">
    <location>
        <begin position="12"/>
        <end position="34"/>
    </location>
</feature>
<keyword evidence="5" id="KW-0812">Transmembrane</keyword>
<protein>
    <submittedName>
        <fullName evidence="7">DUF4976 domain-containing protein</fullName>
    </submittedName>
</protein>
<accession>A0A5R8MC16</accession>
<evidence type="ECO:0000259" key="6">
    <source>
        <dbReference type="Pfam" id="PF00884"/>
    </source>
</evidence>
<evidence type="ECO:0000313" key="7">
    <source>
        <dbReference type="EMBL" id="TLF47104.1"/>
    </source>
</evidence>
<dbReference type="PROSITE" id="PS00149">
    <property type="entry name" value="SULFATASE_2"/>
    <property type="match status" value="1"/>
</dbReference>
<dbReference type="GO" id="GO:0004065">
    <property type="term" value="F:arylsulfatase activity"/>
    <property type="evidence" value="ECO:0007669"/>
    <property type="project" value="TreeGrafter"/>
</dbReference>
<dbReference type="EMBL" id="VBUK01000001">
    <property type="protein sequence ID" value="TLF47104.1"/>
    <property type="molecule type" value="Genomic_DNA"/>
</dbReference>
<dbReference type="Gene3D" id="3.30.1120.10">
    <property type="match status" value="1"/>
</dbReference>
<evidence type="ECO:0000256" key="1">
    <source>
        <dbReference type="ARBA" id="ARBA00008779"/>
    </source>
</evidence>
<dbReference type="SUPFAM" id="SSF53649">
    <property type="entry name" value="Alkaline phosphatase-like"/>
    <property type="match status" value="1"/>
</dbReference>
<dbReference type="InterPro" id="IPR000917">
    <property type="entry name" value="Sulfatase_N"/>
</dbReference>
<dbReference type="InterPro" id="IPR024607">
    <property type="entry name" value="Sulfatase_CS"/>
</dbReference>
<evidence type="ECO:0000256" key="3">
    <source>
        <dbReference type="ARBA" id="ARBA00022801"/>
    </source>
</evidence>